<protein>
    <recommendedName>
        <fullName evidence="2">Serine aminopeptidase S33 domain-containing protein</fullName>
    </recommendedName>
</protein>
<feature type="domain" description="Serine aminopeptidase S33" evidence="2">
    <location>
        <begin position="122"/>
        <end position="322"/>
    </location>
</feature>
<evidence type="ECO:0000259" key="2">
    <source>
        <dbReference type="Pfam" id="PF12146"/>
    </source>
</evidence>
<dbReference type="PROSITE" id="PS51257">
    <property type="entry name" value="PROKAR_LIPOPROTEIN"/>
    <property type="match status" value="1"/>
</dbReference>
<dbReference type="Gene3D" id="3.40.50.1820">
    <property type="entry name" value="alpha/beta hydrolase"/>
    <property type="match status" value="1"/>
</dbReference>
<dbReference type="InterPro" id="IPR022742">
    <property type="entry name" value="Hydrolase_4"/>
</dbReference>
<dbReference type="GO" id="GO:0052689">
    <property type="term" value="F:carboxylic ester hydrolase activity"/>
    <property type="evidence" value="ECO:0007669"/>
    <property type="project" value="TreeGrafter"/>
</dbReference>
<keyword evidence="1" id="KW-0732">Signal</keyword>
<sequence length="360" mass="36836">MRNDDLRGSGRFVRPGIVCLAGAALALLFAAGACDGPEPGGAVAADEPAGAGDSAVSELAAPCPGASSAPIVLATPTGDIDGSLLLPAGCGPFEVVLIHAGSGPTDRDGNSPGMVNDSLKLLAEGLADRGVAAVRFDKRGVAASAAAGPASERDYRLDMYVDDAAAWVERLAGDERFRGVTIAGHSEGALIGMLAAQESPADAFVSIAGAGRPAAEVLREQLAERLSGRLLAEANAIIASLEAGEEVAEVSPELYGLFRPSVQPYLLSLFPHDPAAIVAELEVPVAIVQGTTDIQVSIVDAERLASAAPKARLMIVEGMNHVLKAATLDDASQWQAYVDPSLPVVPALLDGLVAWLDEVR</sequence>
<reference evidence="4" key="1">
    <citation type="submission" date="2016-10" db="EMBL/GenBank/DDBJ databases">
        <authorList>
            <person name="Varghese N."/>
            <person name="Submissions S."/>
        </authorList>
    </citation>
    <scope>NUCLEOTIDE SEQUENCE [LARGE SCALE GENOMIC DNA]</scope>
    <source>
        <strain evidence="4">ATCC 25963</strain>
    </source>
</reference>
<dbReference type="Proteomes" id="UP000199400">
    <property type="component" value="Unassembled WGS sequence"/>
</dbReference>
<dbReference type="STRING" id="54.SAMN02745121_03934"/>
<dbReference type="EMBL" id="FOMX01000012">
    <property type="protein sequence ID" value="SFE34523.1"/>
    <property type="molecule type" value="Genomic_DNA"/>
</dbReference>
<dbReference type="AlphaFoldDB" id="A0A1I1ZV65"/>
<dbReference type="SUPFAM" id="SSF53474">
    <property type="entry name" value="alpha/beta-Hydrolases"/>
    <property type="match status" value="1"/>
</dbReference>
<evidence type="ECO:0000313" key="3">
    <source>
        <dbReference type="EMBL" id="SFE34523.1"/>
    </source>
</evidence>
<dbReference type="Pfam" id="PF12146">
    <property type="entry name" value="Hydrolase_4"/>
    <property type="match status" value="1"/>
</dbReference>
<dbReference type="InterPro" id="IPR053145">
    <property type="entry name" value="AB_hydrolase_Est10"/>
</dbReference>
<gene>
    <name evidence="3" type="ORF">SAMN02745121_03934</name>
</gene>
<accession>A0A1I1ZV65</accession>
<dbReference type="PANTHER" id="PTHR43265">
    <property type="entry name" value="ESTERASE ESTD"/>
    <property type="match status" value="1"/>
</dbReference>
<dbReference type="PANTHER" id="PTHR43265:SF1">
    <property type="entry name" value="ESTERASE ESTD"/>
    <property type="match status" value="1"/>
</dbReference>
<keyword evidence="4" id="KW-1185">Reference proteome</keyword>
<name>A0A1I1ZV65_9BACT</name>
<evidence type="ECO:0000313" key="4">
    <source>
        <dbReference type="Proteomes" id="UP000199400"/>
    </source>
</evidence>
<dbReference type="InterPro" id="IPR029058">
    <property type="entry name" value="AB_hydrolase_fold"/>
</dbReference>
<proteinExistence type="predicted"/>
<evidence type="ECO:0000256" key="1">
    <source>
        <dbReference type="SAM" id="SignalP"/>
    </source>
</evidence>
<feature type="chain" id="PRO_5011606427" description="Serine aminopeptidase S33 domain-containing protein" evidence="1">
    <location>
        <begin position="34"/>
        <end position="360"/>
    </location>
</feature>
<organism evidence="3 4">
    <name type="scientific">Nannocystis exedens</name>
    <dbReference type="NCBI Taxonomy" id="54"/>
    <lineage>
        <taxon>Bacteria</taxon>
        <taxon>Pseudomonadati</taxon>
        <taxon>Myxococcota</taxon>
        <taxon>Polyangia</taxon>
        <taxon>Nannocystales</taxon>
        <taxon>Nannocystaceae</taxon>
        <taxon>Nannocystis</taxon>
    </lineage>
</organism>
<feature type="signal peptide" evidence="1">
    <location>
        <begin position="1"/>
        <end position="33"/>
    </location>
</feature>